<evidence type="ECO:0000256" key="5">
    <source>
        <dbReference type="ARBA" id="ARBA00022989"/>
    </source>
</evidence>
<dbReference type="Gene3D" id="1.20.1530.20">
    <property type="match status" value="1"/>
</dbReference>
<gene>
    <name evidence="10" type="ORF">HMPREF9452_01161</name>
</gene>
<dbReference type="PATRIC" id="fig|742742.3.peg.1131"/>
<dbReference type="InterPro" id="IPR003148">
    <property type="entry name" value="RCK_N"/>
</dbReference>
<dbReference type="Pfam" id="PF02080">
    <property type="entry name" value="TrkA_C"/>
    <property type="match status" value="1"/>
</dbReference>
<feature type="transmembrane region" description="Helical" evidence="7">
    <location>
        <begin position="208"/>
        <end position="227"/>
    </location>
</feature>
<dbReference type="GO" id="GO:0016020">
    <property type="term" value="C:membrane"/>
    <property type="evidence" value="ECO:0007669"/>
    <property type="project" value="UniProtKB-SubCell"/>
</dbReference>
<sequence length="689" mass="71815">MCAGCMDAPRARSLPIYISRKVPPMHGDTILLMTFVLALVAAFAGGLVARALRLPPLVGYLLGGLAVGPFTPGFIGDSQAMNQLSEVGVMFMMFGTGLHFSLKDLAQVKGIAVPGAIIQIALGTLAGYGLAQAFGWSAQAGIMLGLSVSIASTVVLIKNLTDEGLYQTRGGRIATGWLIVEDLATVLILVVLPVVFGPGEVEPAQLAGQIGVALAKTAAFVLLMLVVGSKALPWLLDHIERSCPRELFQLAVVVVALGTAMLASAAFDLSVALGAFLAGVVVSGDKLSHRIAAEAIPFQDLFSIIFFASVGMMVNPAILAAHLPELLALVALIMVGKWLINMMLGMAFSAGVETSLTIASGLSQIGEFSFIIGQTGMALGILSADQYSLILGGAVVSIALNTFVFKIAGPAAHAIHSRPGLARFYERHAKAPEPVACDMCGHVVVVGYGSAGESVVDALTRLDVSCLVVERDLETAEAAQAAGAHILVGDAANSEVLRHAHLDQARVLAIAMSHEHSAEKIASEARAANPDIKIVTRADTAAGVAALVEAGADEVVRPELEGGIELLRHTLIDLGYRPKQISGCVERLRESGYEALGETSRTKRIQAFERMVSTMSDIDIQWASVGEGAAGKSLAQLDVRGRTGAQAVALRRAGSVQPYVDPAAPLQAGDVLGLMGTVEQTEAAEHLLA</sequence>
<dbReference type="PANTHER" id="PTHR42751">
    <property type="entry name" value="SODIUM/HYDROGEN EXCHANGER FAMILY/TRKA DOMAIN PROTEIN"/>
    <property type="match status" value="1"/>
</dbReference>
<feature type="transmembrane region" description="Helical" evidence="7">
    <location>
        <begin position="30"/>
        <end position="50"/>
    </location>
</feature>
<dbReference type="InterPro" id="IPR036721">
    <property type="entry name" value="RCK_C_sf"/>
</dbReference>
<dbReference type="AlphaFoldDB" id="G1WIJ8"/>
<dbReference type="PANTHER" id="PTHR42751:SF1">
    <property type="entry name" value="CATION_PROTON ANTIPORTER YBAL-RELATED"/>
    <property type="match status" value="1"/>
</dbReference>
<protein>
    <recommendedName>
        <fullName evidence="12">RCK N-terminal domain-containing protein</fullName>
    </recommendedName>
</protein>
<evidence type="ECO:0000256" key="6">
    <source>
        <dbReference type="ARBA" id="ARBA00023136"/>
    </source>
</evidence>
<comment type="subcellular location">
    <subcellularLocation>
        <location evidence="1">Membrane</location>
        <topology evidence="1">Multi-pass membrane protein</topology>
    </subcellularLocation>
</comment>
<dbReference type="PROSITE" id="PS51201">
    <property type="entry name" value="RCK_N"/>
    <property type="match status" value="1"/>
</dbReference>
<organism evidence="10 11">
    <name type="scientific">Collinsella tanakaei YIT 12063</name>
    <dbReference type="NCBI Taxonomy" id="742742"/>
    <lineage>
        <taxon>Bacteria</taxon>
        <taxon>Bacillati</taxon>
        <taxon>Actinomycetota</taxon>
        <taxon>Coriobacteriia</taxon>
        <taxon>Coriobacteriales</taxon>
        <taxon>Coriobacteriaceae</taxon>
        <taxon>Collinsella</taxon>
    </lineage>
</organism>
<feature type="transmembrane region" description="Helical" evidence="7">
    <location>
        <begin position="177"/>
        <end position="196"/>
    </location>
</feature>
<dbReference type="STRING" id="742742.HMPREF9452_01161"/>
<feature type="transmembrane region" description="Helical" evidence="7">
    <location>
        <begin position="248"/>
        <end position="281"/>
    </location>
</feature>
<name>G1WIJ8_9ACTN</name>
<dbReference type="HOGENOM" id="CLU_005126_9_1_11"/>
<comment type="similarity">
    <text evidence="2">Belongs to the monovalent cation:proton antiporter 2 (CPA2) transporter (TC 2.A.37) family.</text>
</comment>
<keyword evidence="4 7" id="KW-0812">Transmembrane</keyword>
<dbReference type="GO" id="GO:0008324">
    <property type="term" value="F:monoatomic cation transmembrane transporter activity"/>
    <property type="evidence" value="ECO:0007669"/>
    <property type="project" value="InterPro"/>
</dbReference>
<feature type="transmembrane region" description="Helical" evidence="7">
    <location>
        <begin position="57"/>
        <end position="75"/>
    </location>
</feature>
<dbReference type="Pfam" id="PF00999">
    <property type="entry name" value="Na_H_Exchanger"/>
    <property type="match status" value="1"/>
</dbReference>
<feature type="domain" description="RCK N-terminal" evidence="8">
    <location>
        <begin position="440"/>
        <end position="557"/>
    </location>
</feature>
<dbReference type="InterPro" id="IPR038770">
    <property type="entry name" value="Na+/solute_symporter_sf"/>
</dbReference>
<keyword evidence="3" id="KW-0813">Transport</keyword>
<dbReference type="PROSITE" id="PS51202">
    <property type="entry name" value="RCK_C"/>
    <property type="match status" value="1"/>
</dbReference>
<dbReference type="GO" id="GO:1902600">
    <property type="term" value="P:proton transmembrane transport"/>
    <property type="evidence" value="ECO:0007669"/>
    <property type="project" value="InterPro"/>
</dbReference>
<evidence type="ECO:0000256" key="1">
    <source>
        <dbReference type="ARBA" id="ARBA00004141"/>
    </source>
</evidence>
<dbReference type="Proteomes" id="UP000004830">
    <property type="component" value="Unassembled WGS sequence"/>
</dbReference>
<evidence type="ECO:0000313" key="10">
    <source>
        <dbReference type="EMBL" id="EGX70923.1"/>
    </source>
</evidence>
<dbReference type="Gene3D" id="3.40.50.720">
    <property type="entry name" value="NAD(P)-binding Rossmann-like Domain"/>
    <property type="match status" value="1"/>
</dbReference>
<feature type="transmembrane region" description="Helical" evidence="7">
    <location>
        <begin position="326"/>
        <end position="348"/>
    </location>
</feature>
<dbReference type="eggNOG" id="COG1226">
    <property type="taxonomic scope" value="Bacteria"/>
</dbReference>
<feature type="transmembrane region" description="Helical" evidence="7">
    <location>
        <begin position="387"/>
        <end position="408"/>
    </location>
</feature>
<accession>G1WIJ8</accession>
<dbReference type="InterPro" id="IPR036291">
    <property type="entry name" value="NAD(P)-bd_dom_sf"/>
</dbReference>
<evidence type="ECO:0008006" key="12">
    <source>
        <dbReference type="Google" id="ProtNLM"/>
    </source>
</evidence>
<dbReference type="InterPro" id="IPR006037">
    <property type="entry name" value="RCK_C"/>
</dbReference>
<evidence type="ECO:0000259" key="9">
    <source>
        <dbReference type="PROSITE" id="PS51202"/>
    </source>
</evidence>
<reference evidence="10 11" key="1">
    <citation type="submission" date="2011-06" db="EMBL/GenBank/DDBJ databases">
        <title>The Genome Sequence of Collinsella tanakaei YIT 12063.</title>
        <authorList>
            <consortium name="The Broad Institute Genome Sequencing Platform"/>
            <person name="Earl A."/>
            <person name="Ward D."/>
            <person name="Feldgarden M."/>
            <person name="Gevers D."/>
            <person name="Morotomi M."/>
            <person name="Young S.K."/>
            <person name="Zeng Q."/>
            <person name="Gargeya S."/>
            <person name="Fitzgerald M."/>
            <person name="Haas B."/>
            <person name="Abouelleil A."/>
            <person name="Alvarado L."/>
            <person name="Arachchi H.M."/>
            <person name="Berlin A."/>
            <person name="Brown A."/>
            <person name="Chapman S.B."/>
            <person name="Chen Z."/>
            <person name="Dunbar C."/>
            <person name="Freedman E."/>
            <person name="Gearin G."/>
            <person name="Gellesch M."/>
            <person name="Goldberg J."/>
            <person name="Griggs A."/>
            <person name="Gujja S."/>
            <person name="Heiman D."/>
            <person name="Howarth C."/>
            <person name="Larson L."/>
            <person name="Lui A."/>
            <person name="MacDonald P.J.P."/>
            <person name="Mehta T."/>
            <person name="Montmayeur A."/>
            <person name="Murphy C."/>
            <person name="Neiman D."/>
            <person name="Pearson M."/>
            <person name="Priest M."/>
            <person name="Roberts A."/>
            <person name="Saif S."/>
            <person name="Shea T."/>
            <person name="Shenoy N."/>
            <person name="Sisk P."/>
            <person name="Stolte C."/>
            <person name="Sykes S."/>
            <person name="Wortman J."/>
            <person name="Nusbaum C."/>
            <person name="Birren B."/>
        </authorList>
    </citation>
    <scope>NUCLEOTIDE SEQUENCE [LARGE SCALE GENOMIC DNA]</scope>
    <source>
        <strain evidence="10 11">YIT 12063</strain>
    </source>
</reference>
<feature type="transmembrane region" description="Helical" evidence="7">
    <location>
        <begin position="81"/>
        <end position="100"/>
    </location>
</feature>
<dbReference type="EMBL" id="ADLS01000014">
    <property type="protein sequence ID" value="EGX70923.1"/>
    <property type="molecule type" value="Genomic_DNA"/>
</dbReference>
<evidence type="ECO:0000313" key="11">
    <source>
        <dbReference type="Proteomes" id="UP000004830"/>
    </source>
</evidence>
<keyword evidence="6 7" id="KW-0472">Membrane</keyword>
<dbReference type="InterPro" id="IPR006153">
    <property type="entry name" value="Cation/H_exchanger_TM"/>
</dbReference>
<dbReference type="eggNOG" id="COG4651">
    <property type="taxonomic scope" value="Bacteria"/>
</dbReference>
<dbReference type="Pfam" id="PF02254">
    <property type="entry name" value="TrkA_N"/>
    <property type="match status" value="1"/>
</dbReference>
<keyword evidence="11" id="KW-1185">Reference proteome</keyword>
<evidence type="ECO:0000256" key="7">
    <source>
        <dbReference type="SAM" id="Phobius"/>
    </source>
</evidence>
<evidence type="ECO:0000259" key="8">
    <source>
        <dbReference type="PROSITE" id="PS51201"/>
    </source>
</evidence>
<proteinExistence type="inferred from homology"/>
<evidence type="ECO:0000256" key="4">
    <source>
        <dbReference type="ARBA" id="ARBA00022692"/>
    </source>
</evidence>
<feature type="domain" description="RCK C-terminal" evidence="9">
    <location>
        <begin position="606"/>
        <end position="689"/>
    </location>
</feature>
<evidence type="ECO:0000256" key="2">
    <source>
        <dbReference type="ARBA" id="ARBA00005551"/>
    </source>
</evidence>
<dbReference type="SUPFAM" id="SSF51735">
    <property type="entry name" value="NAD(P)-binding Rossmann-fold domains"/>
    <property type="match status" value="1"/>
</dbReference>
<feature type="transmembrane region" description="Helical" evidence="7">
    <location>
        <begin position="112"/>
        <end position="130"/>
    </location>
</feature>
<keyword evidence="5 7" id="KW-1133">Transmembrane helix</keyword>
<evidence type="ECO:0000256" key="3">
    <source>
        <dbReference type="ARBA" id="ARBA00022448"/>
    </source>
</evidence>
<dbReference type="GO" id="GO:0015297">
    <property type="term" value="F:antiporter activity"/>
    <property type="evidence" value="ECO:0007669"/>
    <property type="project" value="InterPro"/>
</dbReference>
<dbReference type="Gene3D" id="3.30.70.1450">
    <property type="entry name" value="Regulator of K+ conductance, C-terminal domain"/>
    <property type="match status" value="1"/>
</dbReference>
<feature type="transmembrane region" description="Helical" evidence="7">
    <location>
        <begin position="136"/>
        <end position="157"/>
    </location>
</feature>
<dbReference type="SUPFAM" id="SSF116726">
    <property type="entry name" value="TrkA C-terminal domain-like"/>
    <property type="match status" value="1"/>
</dbReference>
<comment type="caution">
    <text evidence="10">The sequence shown here is derived from an EMBL/GenBank/DDBJ whole genome shotgun (WGS) entry which is preliminary data.</text>
</comment>
<dbReference type="GO" id="GO:0006813">
    <property type="term" value="P:potassium ion transport"/>
    <property type="evidence" value="ECO:0007669"/>
    <property type="project" value="InterPro"/>
</dbReference>
<feature type="transmembrane region" description="Helical" evidence="7">
    <location>
        <begin position="301"/>
        <end position="319"/>
    </location>
</feature>